<evidence type="ECO:0000256" key="2">
    <source>
        <dbReference type="ARBA" id="ARBA00004651"/>
    </source>
</evidence>
<comment type="function">
    <text evidence="14 19">Joins adenosylcobinamide-GDP and alpha-ribazole to generate adenosylcobalamin (Ado-cobalamin). Also synthesizes adenosylcobalamin 5'-phosphate from adenosylcobinamide-GDP and alpha-ribazole 5'-phosphate.</text>
</comment>
<feature type="transmembrane region" description="Helical" evidence="19">
    <location>
        <begin position="183"/>
        <end position="214"/>
    </location>
</feature>
<evidence type="ECO:0000256" key="9">
    <source>
        <dbReference type="ARBA" id="ARBA00022679"/>
    </source>
</evidence>
<dbReference type="GO" id="GO:0051073">
    <property type="term" value="F:adenosylcobinamide-GDP ribazoletransferase activity"/>
    <property type="evidence" value="ECO:0007669"/>
    <property type="project" value="UniProtKB-UniRule"/>
</dbReference>
<evidence type="ECO:0000256" key="14">
    <source>
        <dbReference type="ARBA" id="ARBA00025228"/>
    </source>
</evidence>
<gene>
    <name evidence="19" type="primary">cobS</name>
    <name evidence="20" type="ORF">FLL45_08605</name>
</gene>
<evidence type="ECO:0000256" key="13">
    <source>
        <dbReference type="ARBA" id="ARBA00023136"/>
    </source>
</evidence>
<accession>A0A545TCP6</accession>
<feature type="transmembrane region" description="Helical" evidence="19">
    <location>
        <begin position="39"/>
        <end position="60"/>
    </location>
</feature>
<keyword evidence="7 19" id="KW-1003">Cell membrane</keyword>
<evidence type="ECO:0000313" key="20">
    <source>
        <dbReference type="EMBL" id="TQV74992.1"/>
    </source>
</evidence>
<evidence type="ECO:0000256" key="18">
    <source>
        <dbReference type="ARBA" id="ARBA00049504"/>
    </source>
</evidence>
<comment type="caution">
    <text evidence="20">The sequence shown here is derived from an EMBL/GenBank/DDBJ whole genome shotgun (WGS) entry which is preliminary data.</text>
</comment>
<evidence type="ECO:0000256" key="4">
    <source>
        <dbReference type="ARBA" id="ARBA00010561"/>
    </source>
</evidence>
<dbReference type="EC" id="2.7.8.26" evidence="5 19"/>
<evidence type="ECO:0000256" key="7">
    <source>
        <dbReference type="ARBA" id="ARBA00022475"/>
    </source>
</evidence>
<evidence type="ECO:0000256" key="5">
    <source>
        <dbReference type="ARBA" id="ARBA00013200"/>
    </source>
</evidence>
<comment type="similarity">
    <text evidence="4 19">Belongs to the CobS family.</text>
</comment>
<dbReference type="AlphaFoldDB" id="A0A545TCP6"/>
<feature type="transmembrane region" description="Helical" evidence="19">
    <location>
        <begin position="138"/>
        <end position="163"/>
    </location>
</feature>
<dbReference type="UniPathway" id="UPA00148">
    <property type="reaction ID" value="UER00238"/>
</dbReference>
<dbReference type="OrthoDB" id="9794626at2"/>
<comment type="catalytic activity">
    <reaction evidence="18 19">
        <text>alpha-ribazole 5'-phosphate + adenosylcob(III)inamide-GDP = adenosylcob(III)alamin 5'-phosphate + GMP + H(+)</text>
        <dbReference type="Rhea" id="RHEA:23560"/>
        <dbReference type="ChEBI" id="CHEBI:15378"/>
        <dbReference type="ChEBI" id="CHEBI:57918"/>
        <dbReference type="ChEBI" id="CHEBI:58115"/>
        <dbReference type="ChEBI" id="CHEBI:60487"/>
        <dbReference type="ChEBI" id="CHEBI:60493"/>
        <dbReference type="EC" id="2.7.8.26"/>
    </reaction>
</comment>
<evidence type="ECO:0000256" key="19">
    <source>
        <dbReference type="HAMAP-Rule" id="MF_00719"/>
    </source>
</evidence>
<keyword evidence="13 19" id="KW-0472">Membrane</keyword>
<dbReference type="GO" id="GO:0005886">
    <property type="term" value="C:plasma membrane"/>
    <property type="evidence" value="ECO:0007669"/>
    <property type="project" value="UniProtKB-SubCell"/>
</dbReference>
<keyword evidence="11 19" id="KW-0460">Magnesium</keyword>
<dbReference type="InterPro" id="IPR003805">
    <property type="entry name" value="CobS"/>
</dbReference>
<feature type="transmembrane region" description="Helical" evidence="19">
    <location>
        <begin position="67"/>
        <end position="84"/>
    </location>
</feature>
<dbReference type="GO" id="GO:0009236">
    <property type="term" value="P:cobalamin biosynthetic process"/>
    <property type="evidence" value="ECO:0007669"/>
    <property type="project" value="UniProtKB-UniRule"/>
</dbReference>
<dbReference type="Pfam" id="PF02654">
    <property type="entry name" value="CobS"/>
    <property type="match status" value="1"/>
</dbReference>
<proteinExistence type="inferred from homology"/>
<keyword evidence="21" id="KW-1185">Reference proteome</keyword>
<evidence type="ECO:0000256" key="1">
    <source>
        <dbReference type="ARBA" id="ARBA00001946"/>
    </source>
</evidence>
<evidence type="ECO:0000256" key="17">
    <source>
        <dbReference type="ARBA" id="ARBA00048623"/>
    </source>
</evidence>
<keyword evidence="10 19" id="KW-0812">Transmembrane</keyword>
<evidence type="ECO:0000256" key="11">
    <source>
        <dbReference type="ARBA" id="ARBA00022842"/>
    </source>
</evidence>
<dbReference type="PANTHER" id="PTHR34148">
    <property type="entry name" value="ADENOSYLCOBINAMIDE-GDP RIBAZOLETRANSFERASE"/>
    <property type="match status" value="1"/>
</dbReference>
<evidence type="ECO:0000256" key="12">
    <source>
        <dbReference type="ARBA" id="ARBA00022989"/>
    </source>
</evidence>
<evidence type="ECO:0000256" key="10">
    <source>
        <dbReference type="ARBA" id="ARBA00022692"/>
    </source>
</evidence>
<feature type="transmembrane region" description="Helical" evidence="19">
    <location>
        <begin position="7"/>
        <end position="27"/>
    </location>
</feature>
<reference evidence="20 21" key="1">
    <citation type="submission" date="2019-06" db="EMBL/GenBank/DDBJ databases">
        <title>Draft genome of Aliikangiella marina GYP-15.</title>
        <authorList>
            <person name="Wang G."/>
        </authorList>
    </citation>
    <scope>NUCLEOTIDE SEQUENCE [LARGE SCALE GENOMIC DNA]</scope>
    <source>
        <strain evidence="20 21">GYP-15</strain>
    </source>
</reference>
<evidence type="ECO:0000256" key="16">
    <source>
        <dbReference type="ARBA" id="ARBA00032853"/>
    </source>
</evidence>
<comment type="cofactor">
    <cofactor evidence="1 19">
        <name>Mg(2+)</name>
        <dbReference type="ChEBI" id="CHEBI:18420"/>
    </cofactor>
</comment>
<keyword evidence="8 19" id="KW-0169">Cobalamin biosynthesis</keyword>
<evidence type="ECO:0000256" key="15">
    <source>
        <dbReference type="ARBA" id="ARBA00032605"/>
    </source>
</evidence>
<evidence type="ECO:0000256" key="6">
    <source>
        <dbReference type="ARBA" id="ARBA00015850"/>
    </source>
</evidence>
<dbReference type="RefSeq" id="WP_142941610.1">
    <property type="nucleotide sequence ID" value="NZ_VIKR01000002.1"/>
</dbReference>
<evidence type="ECO:0000256" key="3">
    <source>
        <dbReference type="ARBA" id="ARBA00004663"/>
    </source>
</evidence>
<comment type="pathway">
    <text evidence="3 19">Cofactor biosynthesis; adenosylcobalamin biosynthesis; adenosylcobalamin from cob(II)yrinate a,c-diamide: step 7/7.</text>
</comment>
<keyword evidence="12 19" id="KW-1133">Transmembrane helix</keyword>
<feature type="transmembrane region" description="Helical" evidence="19">
    <location>
        <begin position="113"/>
        <end position="131"/>
    </location>
</feature>
<keyword evidence="9 19" id="KW-0808">Transferase</keyword>
<dbReference type="HAMAP" id="MF_00719">
    <property type="entry name" value="CobS"/>
    <property type="match status" value="1"/>
</dbReference>
<protein>
    <recommendedName>
        <fullName evidence="6 19">Adenosylcobinamide-GDP ribazoletransferase</fullName>
        <ecNumber evidence="5 19">2.7.8.26</ecNumber>
    </recommendedName>
    <alternativeName>
        <fullName evidence="16 19">Cobalamin synthase</fullName>
    </alternativeName>
    <alternativeName>
        <fullName evidence="15 19">Cobalamin-5'-phosphate synthase</fullName>
    </alternativeName>
</protein>
<dbReference type="Proteomes" id="UP000317839">
    <property type="component" value="Unassembled WGS sequence"/>
</dbReference>
<dbReference type="GO" id="GO:0008818">
    <property type="term" value="F:cobalamin 5'-phosphate synthase activity"/>
    <property type="evidence" value="ECO:0007669"/>
    <property type="project" value="UniProtKB-UniRule"/>
</dbReference>
<organism evidence="20 21">
    <name type="scientific">Aliikangiella marina</name>
    <dbReference type="NCBI Taxonomy" id="1712262"/>
    <lineage>
        <taxon>Bacteria</taxon>
        <taxon>Pseudomonadati</taxon>
        <taxon>Pseudomonadota</taxon>
        <taxon>Gammaproteobacteria</taxon>
        <taxon>Oceanospirillales</taxon>
        <taxon>Pleioneaceae</taxon>
        <taxon>Aliikangiella</taxon>
    </lineage>
</organism>
<sequence>MTLIRTELNLVMIALTFLTRIPSPILINFSQSSLNQASRYFPLIGFLVGIITAGIYWVFAKFLPSDIAIVISMIMSLLLTGGFHEDGLADTCDGLGGGFERSHKLSIMKDSRIGTYGALAVWSVLTLKFLLLSHMQEVVIALLVAHPLSRTVSTMMIPLLPYVQDAEQSKSKPLAESQNHLDWVIALLIGSLSLLMVSHLAVALVVVLSILMVIARAFLLRQIGGFTGDTLGGLQQVAEIIIYLVIIAGSTSI</sequence>
<dbReference type="NCBIfam" id="NF001277">
    <property type="entry name" value="PRK00235.1-3"/>
    <property type="match status" value="1"/>
</dbReference>
<evidence type="ECO:0000313" key="21">
    <source>
        <dbReference type="Proteomes" id="UP000317839"/>
    </source>
</evidence>
<comment type="catalytic activity">
    <reaction evidence="17 19">
        <text>alpha-ribazole + adenosylcob(III)inamide-GDP = adenosylcob(III)alamin + GMP + H(+)</text>
        <dbReference type="Rhea" id="RHEA:16049"/>
        <dbReference type="ChEBI" id="CHEBI:10329"/>
        <dbReference type="ChEBI" id="CHEBI:15378"/>
        <dbReference type="ChEBI" id="CHEBI:18408"/>
        <dbReference type="ChEBI" id="CHEBI:58115"/>
        <dbReference type="ChEBI" id="CHEBI:60487"/>
        <dbReference type="EC" id="2.7.8.26"/>
    </reaction>
</comment>
<dbReference type="EMBL" id="VIKR01000002">
    <property type="protein sequence ID" value="TQV74992.1"/>
    <property type="molecule type" value="Genomic_DNA"/>
</dbReference>
<comment type="subcellular location">
    <subcellularLocation>
        <location evidence="2 19">Cell membrane</location>
        <topology evidence="2 19">Multi-pass membrane protein</topology>
    </subcellularLocation>
</comment>
<evidence type="ECO:0000256" key="8">
    <source>
        <dbReference type="ARBA" id="ARBA00022573"/>
    </source>
</evidence>
<name>A0A545TCP6_9GAMM</name>
<dbReference type="PANTHER" id="PTHR34148:SF1">
    <property type="entry name" value="ADENOSYLCOBINAMIDE-GDP RIBAZOLETRANSFERASE"/>
    <property type="match status" value="1"/>
</dbReference>